<organism evidence="1 2">
    <name type="scientific">Cavenderia fasciculata</name>
    <name type="common">Slime mold</name>
    <name type="synonym">Dictyostelium fasciculatum</name>
    <dbReference type="NCBI Taxonomy" id="261658"/>
    <lineage>
        <taxon>Eukaryota</taxon>
        <taxon>Amoebozoa</taxon>
        <taxon>Evosea</taxon>
        <taxon>Eumycetozoa</taxon>
        <taxon>Dictyostelia</taxon>
        <taxon>Acytosteliales</taxon>
        <taxon>Cavenderiaceae</taxon>
        <taxon>Cavenderia</taxon>
    </lineage>
</organism>
<dbReference type="KEGG" id="dfa:DFA_10878"/>
<evidence type="ECO:0000313" key="2">
    <source>
        <dbReference type="Proteomes" id="UP000007797"/>
    </source>
</evidence>
<protein>
    <submittedName>
        <fullName evidence="1">Uncharacterized protein</fullName>
    </submittedName>
</protein>
<sequence>MRTESYYVVVNPESKEEWVKEIRDSANNLKRAQIATLLKSHAHKYLKFNF</sequence>
<proteinExistence type="predicted"/>
<evidence type="ECO:0000313" key="1">
    <source>
        <dbReference type="EMBL" id="EGG14620.1"/>
    </source>
</evidence>
<dbReference type="RefSeq" id="XP_004351128.1">
    <property type="nucleotide sequence ID" value="XM_004351076.1"/>
</dbReference>
<name>F4QBN2_CACFS</name>
<dbReference type="GeneID" id="14866681"/>
<dbReference type="AlphaFoldDB" id="F4QBN2"/>
<keyword evidence="2" id="KW-1185">Reference proteome</keyword>
<dbReference type="Proteomes" id="UP000007797">
    <property type="component" value="Unassembled WGS sequence"/>
</dbReference>
<gene>
    <name evidence="1" type="ORF">DFA_10878</name>
</gene>
<accession>F4QBN2</accession>
<dbReference type="EMBL" id="GL883028">
    <property type="protein sequence ID" value="EGG14620.1"/>
    <property type="molecule type" value="Genomic_DNA"/>
</dbReference>
<reference evidence="2" key="1">
    <citation type="journal article" date="2011" name="Genome Res.">
        <title>Phylogeny-wide analysis of social amoeba genomes highlights ancient origins for complex intercellular communication.</title>
        <authorList>
            <person name="Heidel A.J."/>
            <person name="Lawal H.M."/>
            <person name="Felder M."/>
            <person name="Schilde C."/>
            <person name="Helps N.R."/>
            <person name="Tunggal B."/>
            <person name="Rivero F."/>
            <person name="John U."/>
            <person name="Schleicher M."/>
            <person name="Eichinger L."/>
            <person name="Platzer M."/>
            <person name="Noegel A.A."/>
            <person name="Schaap P."/>
            <person name="Gloeckner G."/>
        </authorList>
    </citation>
    <scope>NUCLEOTIDE SEQUENCE [LARGE SCALE GENOMIC DNA]</scope>
    <source>
        <strain evidence="2">SH3</strain>
    </source>
</reference>